<proteinExistence type="inferred from homology"/>
<dbReference type="FunFam" id="3.30.300.30:FF:000008">
    <property type="entry name" value="2,3-dihydroxybenzoate-AMP ligase"/>
    <property type="match status" value="1"/>
</dbReference>
<gene>
    <name evidence="6" type="ORF">OEV98_11290</name>
</gene>
<dbReference type="EMBL" id="JAOUSF010000003">
    <property type="protein sequence ID" value="MCU9614144.1"/>
    <property type="molecule type" value="Genomic_DNA"/>
</dbReference>
<protein>
    <submittedName>
        <fullName evidence="6">AMP-binding protein</fullName>
    </submittedName>
</protein>
<dbReference type="AlphaFoldDB" id="A0AAE3IWF7"/>
<keyword evidence="3" id="KW-0472">Membrane</keyword>
<dbReference type="InterPro" id="IPR020845">
    <property type="entry name" value="AMP-binding_CS"/>
</dbReference>
<evidence type="ECO:0000313" key="7">
    <source>
        <dbReference type="Proteomes" id="UP001209318"/>
    </source>
</evidence>
<dbReference type="InterPro" id="IPR025110">
    <property type="entry name" value="AMP-bd_C"/>
</dbReference>
<dbReference type="Gene3D" id="3.30.300.30">
    <property type="match status" value="1"/>
</dbReference>
<reference evidence="6" key="1">
    <citation type="submission" date="2022-10" db="EMBL/GenBank/DDBJ databases">
        <title>Description of Fervidibacillus gen. nov. in the family Fervidibacillaceae fam. nov. with two species, Fervidibacillus albus sp. nov., and Fervidibacillus halotolerans sp. nov., isolated from tidal flat sediments.</title>
        <authorList>
            <person name="Kwon K.K."/>
            <person name="Yang S.-H."/>
        </authorList>
    </citation>
    <scope>NUCLEOTIDE SEQUENCE</scope>
    <source>
        <strain evidence="6">JCM 19140</strain>
    </source>
</reference>
<evidence type="ECO:0000256" key="2">
    <source>
        <dbReference type="ARBA" id="ARBA00022598"/>
    </source>
</evidence>
<dbReference type="FunFam" id="3.40.50.12780:FF:000003">
    <property type="entry name" value="Long-chain-fatty-acid--CoA ligase FadD"/>
    <property type="match status" value="1"/>
</dbReference>
<name>A0AAE3IWF7_9BACI</name>
<dbReference type="InterPro" id="IPR000873">
    <property type="entry name" value="AMP-dep_synth/lig_dom"/>
</dbReference>
<organism evidence="6 7">
    <name type="scientific">Perspicuibacillus lycopersici</name>
    <dbReference type="NCBI Taxonomy" id="1325689"/>
    <lineage>
        <taxon>Bacteria</taxon>
        <taxon>Bacillati</taxon>
        <taxon>Bacillota</taxon>
        <taxon>Bacilli</taxon>
        <taxon>Bacillales</taxon>
        <taxon>Bacillaceae</taxon>
        <taxon>Perspicuibacillus</taxon>
    </lineage>
</organism>
<dbReference type="RefSeq" id="WP_263073380.1">
    <property type="nucleotide sequence ID" value="NZ_JAOUSF010000003.1"/>
</dbReference>
<evidence type="ECO:0000259" key="5">
    <source>
        <dbReference type="Pfam" id="PF13193"/>
    </source>
</evidence>
<dbReference type="Pfam" id="PF13193">
    <property type="entry name" value="AMP-binding_C"/>
    <property type="match status" value="1"/>
</dbReference>
<dbReference type="Gene3D" id="2.30.38.10">
    <property type="entry name" value="Luciferase, Domain 3"/>
    <property type="match status" value="1"/>
</dbReference>
<dbReference type="CDD" id="cd05936">
    <property type="entry name" value="FC-FACS_FadD_like"/>
    <property type="match status" value="1"/>
</dbReference>
<feature type="domain" description="AMP-binding enzyme C-terminal" evidence="5">
    <location>
        <begin position="469"/>
        <end position="544"/>
    </location>
</feature>
<dbReference type="PROSITE" id="PS00455">
    <property type="entry name" value="AMP_BINDING"/>
    <property type="match status" value="1"/>
</dbReference>
<feature type="domain" description="AMP-dependent synthetase/ligase" evidence="4">
    <location>
        <begin position="30"/>
        <end position="419"/>
    </location>
</feature>
<dbReference type="GO" id="GO:0016877">
    <property type="term" value="F:ligase activity, forming carbon-sulfur bonds"/>
    <property type="evidence" value="ECO:0007669"/>
    <property type="project" value="UniProtKB-ARBA"/>
</dbReference>
<comment type="similarity">
    <text evidence="1">Belongs to the ATP-dependent AMP-binding enzyme family.</text>
</comment>
<dbReference type="Proteomes" id="UP001209318">
    <property type="component" value="Unassembled WGS sequence"/>
</dbReference>
<keyword evidence="7" id="KW-1185">Reference proteome</keyword>
<evidence type="ECO:0000259" key="4">
    <source>
        <dbReference type="Pfam" id="PF00501"/>
    </source>
</evidence>
<dbReference type="PANTHER" id="PTHR43767">
    <property type="entry name" value="LONG-CHAIN-FATTY-ACID--COA LIGASE"/>
    <property type="match status" value="1"/>
</dbReference>
<dbReference type="InterPro" id="IPR045851">
    <property type="entry name" value="AMP-bd_C_sf"/>
</dbReference>
<keyword evidence="3" id="KW-0812">Transmembrane</keyword>
<evidence type="ECO:0000313" key="6">
    <source>
        <dbReference type="EMBL" id="MCU9614144.1"/>
    </source>
</evidence>
<evidence type="ECO:0000256" key="3">
    <source>
        <dbReference type="SAM" id="Phobius"/>
    </source>
</evidence>
<keyword evidence="2" id="KW-0436">Ligase</keyword>
<dbReference type="Pfam" id="PF00501">
    <property type="entry name" value="AMP-binding"/>
    <property type="match status" value="1"/>
</dbReference>
<dbReference type="InterPro" id="IPR050237">
    <property type="entry name" value="ATP-dep_AMP-bd_enzyme"/>
</dbReference>
<dbReference type="PANTHER" id="PTHR43767:SF9">
    <property type="entry name" value="LONG-CHAIN-FATTY-ACID--COA LIGASE"/>
    <property type="match status" value="1"/>
</dbReference>
<dbReference type="Gene3D" id="3.40.50.980">
    <property type="match status" value="2"/>
</dbReference>
<accession>A0AAE3IWF7</accession>
<comment type="caution">
    <text evidence="6">The sequence shown here is derived from an EMBL/GenBank/DDBJ whole genome shotgun (WGS) entry which is preliminary data.</text>
</comment>
<evidence type="ECO:0000256" key="1">
    <source>
        <dbReference type="ARBA" id="ARBA00006432"/>
    </source>
</evidence>
<feature type="transmembrane region" description="Helical" evidence="3">
    <location>
        <begin position="251"/>
        <end position="273"/>
    </location>
</feature>
<sequence>MTNRPWLKHYPEEIPHELEYQNEPLQYSLKRTAEKYPDHCAIHFMGKELTYKELYESVLCFANYLQKIGIEKGDRVAIMLPNTPQAVISFYGILFAGGIVVQTNPMYTERELAFQMQDSGAKVIIALDILFPRIKKVEKETNVKHIIVTAIKDFLPFPKNLVYPFIQKKQYGFSVKVAHLGNHHVLSECIKQGVPEETVQTVNYHEDIAILQYTGGTTGFPKGVMLTHENLASNAKMCEAWMYRCKEAGEVVLGALPLFHVYGMTTVLLLSVARGQKMVLIPKPETKTMLKAISEQQVTLFPGAPTMYIGLLNHPELTKYDLSSIDSCISGSAPLPVEVQDQFEKITGGKLVEGYGLTESSPVTHANLLWDGERVKGSIGLPWPDTLAEIRSLETDEALPPGEMGELVVKGPQVMKGYWKRPEDTEQTLRDGWLYTGDIGYMDEEGYFYIVDRKKDVIIAGGFNIYPREIEEVLYEHSAIKETVVVGVPDPYRGETVKAYIVLKDGANVTEDELNTFTRKHLAAFKVPRVYEFRKELPKTTVGKILRRQLVAEERQKLERLNKID</sequence>
<dbReference type="SUPFAM" id="SSF56801">
    <property type="entry name" value="Acetyl-CoA synthetase-like"/>
    <property type="match status" value="1"/>
</dbReference>
<keyword evidence="3" id="KW-1133">Transmembrane helix</keyword>